<dbReference type="Gene3D" id="3.30.70.20">
    <property type="match status" value="2"/>
</dbReference>
<dbReference type="InterPro" id="IPR017896">
    <property type="entry name" value="4Fe4S_Fe-S-bd"/>
</dbReference>
<evidence type="ECO:0000256" key="1">
    <source>
        <dbReference type="ARBA" id="ARBA00022485"/>
    </source>
</evidence>
<evidence type="ECO:0000313" key="7">
    <source>
        <dbReference type="Proteomes" id="UP000011922"/>
    </source>
</evidence>
<dbReference type="AlphaFoldDB" id="M5PX57"/>
<dbReference type="PROSITE" id="PS00198">
    <property type="entry name" value="4FE4S_FER_1"/>
    <property type="match status" value="2"/>
</dbReference>
<evidence type="ECO:0000256" key="4">
    <source>
        <dbReference type="ARBA" id="ARBA00023014"/>
    </source>
</evidence>
<dbReference type="RefSeq" id="WP_005983102.1">
    <property type="nucleotide sequence ID" value="NZ_AOSV01000003.1"/>
</dbReference>
<dbReference type="OrthoDB" id="9803192at2"/>
<dbReference type="GO" id="GO:0051539">
    <property type="term" value="F:4 iron, 4 sulfur cluster binding"/>
    <property type="evidence" value="ECO:0007669"/>
    <property type="project" value="UniProtKB-KW"/>
</dbReference>
<evidence type="ECO:0000256" key="2">
    <source>
        <dbReference type="ARBA" id="ARBA00022723"/>
    </source>
</evidence>
<keyword evidence="4" id="KW-0411">Iron-sulfur</keyword>
<keyword evidence="3" id="KW-0408">Iron</keyword>
<dbReference type="PROSITE" id="PS51379">
    <property type="entry name" value="4FE4S_FER_2"/>
    <property type="match status" value="2"/>
</dbReference>
<dbReference type="Proteomes" id="UP000011922">
    <property type="component" value="Unassembled WGS sequence"/>
</dbReference>
<organism evidence="6 7">
    <name type="scientific">Desulfocurvibacter africanus PCS</name>
    <dbReference type="NCBI Taxonomy" id="1262666"/>
    <lineage>
        <taxon>Bacteria</taxon>
        <taxon>Pseudomonadati</taxon>
        <taxon>Thermodesulfobacteriota</taxon>
        <taxon>Desulfovibrionia</taxon>
        <taxon>Desulfovibrionales</taxon>
        <taxon>Desulfovibrionaceae</taxon>
        <taxon>Desulfocurvibacter</taxon>
    </lineage>
</organism>
<name>M5PX57_DESAF</name>
<gene>
    <name evidence="6" type="ORF">PCS_00183</name>
</gene>
<accession>M5PX57</accession>
<keyword evidence="2" id="KW-0479">Metal-binding</keyword>
<dbReference type="EMBL" id="AOSV01000003">
    <property type="protein sequence ID" value="EMG38555.1"/>
    <property type="molecule type" value="Genomic_DNA"/>
</dbReference>
<dbReference type="PATRIC" id="fig|1262666.3.peg.186"/>
<keyword evidence="1" id="KW-0004">4Fe-4S</keyword>
<dbReference type="SUPFAM" id="SSF54862">
    <property type="entry name" value="4Fe-4S ferredoxins"/>
    <property type="match status" value="1"/>
</dbReference>
<dbReference type="GO" id="GO:0046872">
    <property type="term" value="F:metal ion binding"/>
    <property type="evidence" value="ECO:0007669"/>
    <property type="project" value="UniProtKB-KW"/>
</dbReference>
<dbReference type="PANTHER" id="PTHR43687">
    <property type="entry name" value="ADENYLYLSULFATE REDUCTASE, BETA SUBUNIT"/>
    <property type="match status" value="1"/>
</dbReference>
<dbReference type="InterPro" id="IPR017900">
    <property type="entry name" value="4Fe4S_Fe_S_CS"/>
</dbReference>
<dbReference type="PANTHER" id="PTHR43687:SF1">
    <property type="entry name" value="FERREDOXIN III"/>
    <property type="match status" value="1"/>
</dbReference>
<evidence type="ECO:0000259" key="5">
    <source>
        <dbReference type="PROSITE" id="PS51379"/>
    </source>
</evidence>
<dbReference type="Pfam" id="PF12838">
    <property type="entry name" value="Fer4_7"/>
    <property type="match status" value="1"/>
</dbReference>
<evidence type="ECO:0000313" key="6">
    <source>
        <dbReference type="EMBL" id="EMG38555.1"/>
    </source>
</evidence>
<dbReference type="InterPro" id="IPR050572">
    <property type="entry name" value="Fe-S_Ferredoxin"/>
</dbReference>
<sequence>MAFINKAFPDEQAKALVRDDRCDGCAICVDVCPVGALVLGANPKRPGRRIALLDGEACRGCGVCQATCPKEAILIPGLSLEELRKYIDAALAIPTASRARGSLDANP</sequence>
<evidence type="ECO:0000256" key="3">
    <source>
        <dbReference type="ARBA" id="ARBA00023004"/>
    </source>
</evidence>
<feature type="domain" description="4Fe-4S ferredoxin-type" evidence="5">
    <location>
        <begin position="49"/>
        <end position="78"/>
    </location>
</feature>
<reference evidence="6 7" key="1">
    <citation type="journal article" date="2013" name="Genome Announc.">
        <title>Draft Genome Sequence for Desulfovibrio africanus Strain PCS.</title>
        <authorList>
            <person name="Brown S.D."/>
            <person name="Utturkar S.M."/>
            <person name="Arkin A.P."/>
            <person name="Deutschbauer A.M."/>
            <person name="Elias D.A."/>
            <person name="Hazen T.C."/>
            <person name="Chakraborty R."/>
        </authorList>
    </citation>
    <scope>NUCLEOTIDE SEQUENCE [LARGE SCALE GENOMIC DNA]</scope>
    <source>
        <strain evidence="6 7">PCS</strain>
    </source>
</reference>
<protein>
    <submittedName>
        <fullName evidence="6">4Fe-4S dicluster domain containing protein</fullName>
    </submittedName>
</protein>
<comment type="caution">
    <text evidence="6">The sequence shown here is derived from an EMBL/GenBank/DDBJ whole genome shotgun (WGS) entry which is preliminary data.</text>
</comment>
<feature type="domain" description="4Fe-4S ferredoxin-type" evidence="5">
    <location>
        <begin position="13"/>
        <end position="42"/>
    </location>
</feature>
<proteinExistence type="predicted"/>